<dbReference type="SUPFAM" id="SSF50891">
    <property type="entry name" value="Cyclophilin-like"/>
    <property type="match status" value="1"/>
</dbReference>
<evidence type="ECO:0000256" key="3">
    <source>
        <dbReference type="ARBA" id="ARBA00022840"/>
    </source>
</evidence>
<dbReference type="InterPro" id="IPR003833">
    <property type="entry name" value="CT_C_D"/>
</dbReference>
<reference evidence="5" key="1">
    <citation type="submission" date="2020-10" db="EMBL/GenBank/DDBJ databases">
        <title>Paenihalocynthiibacter styelae gen. nov., sp. nov., isolated from stalked sea squirt Styela clava.</title>
        <authorList>
            <person name="Kim Y.-O."/>
            <person name="Yoon J.-H."/>
        </authorList>
    </citation>
    <scope>NUCLEOTIDE SEQUENCE</scope>
    <source>
        <strain evidence="5">MYP1-1</strain>
    </source>
</reference>
<organism evidence="5 6">
    <name type="scientific">Halocynthiibacter styelae</name>
    <dbReference type="NCBI Taxonomy" id="2761955"/>
    <lineage>
        <taxon>Bacteria</taxon>
        <taxon>Pseudomonadati</taxon>
        <taxon>Pseudomonadota</taxon>
        <taxon>Alphaproteobacteria</taxon>
        <taxon>Rhodobacterales</taxon>
        <taxon>Paracoccaceae</taxon>
        <taxon>Halocynthiibacter</taxon>
    </lineage>
</organism>
<dbReference type="GO" id="GO:0005524">
    <property type="term" value="F:ATP binding"/>
    <property type="evidence" value="ECO:0007669"/>
    <property type="project" value="UniProtKB-KW"/>
</dbReference>
<dbReference type="Gene3D" id="3.30.1360.40">
    <property type="match status" value="1"/>
</dbReference>
<dbReference type="EC" id="3.5.2.9" evidence="5"/>
<dbReference type="AlphaFoldDB" id="A0A8J7J5K7"/>
<dbReference type="Gene3D" id="2.40.100.10">
    <property type="entry name" value="Cyclophilin-like"/>
    <property type="match status" value="1"/>
</dbReference>
<accession>A0A8J7J5K7</accession>
<dbReference type="Pfam" id="PF02682">
    <property type="entry name" value="CT_C_D"/>
    <property type="match status" value="1"/>
</dbReference>
<dbReference type="SMART" id="SM00796">
    <property type="entry name" value="AHS1"/>
    <property type="match status" value="1"/>
</dbReference>
<name>A0A8J7J5K7_9RHOB</name>
<evidence type="ECO:0000256" key="1">
    <source>
        <dbReference type="ARBA" id="ARBA00022741"/>
    </source>
</evidence>
<dbReference type="NCBIfam" id="TIGR00370">
    <property type="entry name" value="5-oxoprolinase subunit PxpB"/>
    <property type="match status" value="1"/>
</dbReference>
<dbReference type="GO" id="GO:0017168">
    <property type="term" value="F:5-oxoprolinase (ATP-hydrolyzing) activity"/>
    <property type="evidence" value="ECO:0007669"/>
    <property type="project" value="UniProtKB-EC"/>
</dbReference>
<dbReference type="SUPFAM" id="SSF160467">
    <property type="entry name" value="PH0987 N-terminal domain-like"/>
    <property type="match status" value="1"/>
</dbReference>
<dbReference type="InterPro" id="IPR010016">
    <property type="entry name" value="PxpB"/>
</dbReference>
<gene>
    <name evidence="5" type="primary">pxpB</name>
    <name evidence="5" type="ORF">H1D41_09460</name>
</gene>
<dbReference type="PANTHER" id="PTHR34698:SF2">
    <property type="entry name" value="5-OXOPROLINASE SUBUNIT B"/>
    <property type="match status" value="1"/>
</dbReference>
<dbReference type="PANTHER" id="PTHR34698">
    <property type="entry name" value="5-OXOPROLINASE SUBUNIT B"/>
    <property type="match status" value="1"/>
</dbReference>
<evidence type="ECO:0000256" key="2">
    <source>
        <dbReference type="ARBA" id="ARBA00022801"/>
    </source>
</evidence>
<dbReference type="RefSeq" id="WP_228848671.1">
    <property type="nucleotide sequence ID" value="NZ_JADCKQ010000006.1"/>
</dbReference>
<evidence type="ECO:0000313" key="5">
    <source>
        <dbReference type="EMBL" id="MBI1493860.1"/>
    </source>
</evidence>
<evidence type="ECO:0000313" key="6">
    <source>
        <dbReference type="Proteomes" id="UP000640583"/>
    </source>
</evidence>
<comment type="caution">
    <text evidence="5">The sequence shown here is derived from an EMBL/GenBank/DDBJ whole genome shotgun (WGS) entry which is preliminary data.</text>
</comment>
<dbReference type="EMBL" id="JADCKQ010000006">
    <property type="protein sequence ID" value="MBI1493860.1"/>
    <property type="molecule type" value="Genomic_DNA"/>
</dbReference>
<dbReference type="Proteomes" id="UP000640583">
    <property type="component" value="Unassembled WGS sequence"/>
</dbReference>
<proteinExistence type="predicted"/>
<keyword evidence="3" id="KW-0067">ATP-binding</keyword>
<evidence type="ECO:0000259" key="4">
    <source>
        <dbReference type="SMART" id="SM00796"/>
    </source>
</evidence>
<sequence length="225" mass="24465">MIAPQFQPVGDSGVMIRFGDEITDEIHAGVLAMDQAITAAELPGVRELVPSFTGLLVVYDPLETEYQTLIRAISGLSARSGDAREAREWCLPTCYEGDFAPDLQAVCDQTGLSSDAVINAHTSASYKLFMYGFAPGYGYLGGTPESIQLPRKTAPVRDIPKGAVMIAGPQCIVTTMVMPTGWWVIGRTDFEVFQPFEDNPFPVAVGDTIRFQRVSADDFMKGQKS</sequence>
<feature type="domain" description="Carboxyltransferase" evidence="4">
    <location>
        <begin position="4"/>
        <end position="203"/>
    </location>
</feature>
<keyword evidence="2 5" id="KW-0378">Hydrolase</keyword>
<protein>
    <submittedName>
        <fullName evidence="5">5-oxoprolinase subunit PxpB</fullName>
        <ecNumber evidence="5">3.5.2.9</ecNumber>
    </submittedName>
</protein>
<dbReference type="InterPro" id="IPR029000">
    <property type="entry name" value="Cyclophilin-like_dom_sf"/>
</dbReference>
<keyword evidence="6" id="KW-1185">Reference proteome</keyword>
<keyword evidence="1" id="KW-0547">Nucleotide-binding</keyword>